<organism evidence="1">
    <name type="scientific">Tetraselmis sp. GSL018</name>
    <dbReference type="NCBI Taxonomy" id="582737"/>
    <lineage>
        <taxon>Eukaryota</taxon>
        <taxon>Viridiplantae</taxon>
        <taxon>Chlorophyta</taxon>
        <taxon>core chlorophytes</taxon>
        <taxon>Chlorodendrophyceae</taxon>
        <taxon>Chlorodendrales</taxon>
        <taxon>Chlorodendraceae</taxon>
        <taxon>Tetraselmis</taxon>
    </lineage>
</organism>
<gene>
    <name evidence="1" type="ORF">TSPGSL018_27210</name>
</gene>
<protein>
    <submittedName>
        <fullName evidence="1">Uncharacterized protein</fullName>
    </submittedName>
</protein>
<accession>A0A061QRX4</accession>
<reference evidence="1" key="1">
    <citation type="submission" date="2014-05" db="EMBL/GenBank/DDBJ databases">
        <title>The transcriptome of the halophilic microalga Tetraselmis sp. GSL018 isolated from the Great Salt Lake, Utah.</title>
        <authorList>
            <person name="Jinkerson R.E."/>
            <person name="D'Adamo S."/>
            <person name="Posewitz M.C."/>
        </authorList>
    </citation>
    <scope>NUCLEOTIDE SEQUENCE</scope>
    <source>
        <strain evidence="1">GSL018</strain>
    </source>
</reference>
<name>A0A061QRX4_9CHLO</name>
<proteinExistence type="predicted"/>
<dbReference type="EMBL" id="GBEZ01026077">
    <property type="protein sequence ID" value="JAC61086.1"/>
    <property type="molecule type" value="Transcribed_RNA"/>
</dbReference>
<evidence type="ECO:0000313" key="1">
    <source>
        <dbReference type="EMBL" id="JAC61086.1"/>
    </source>
</evidence>
<dbReference type="AlphaFoldDB" id="A0A061QRX4"/>
<sequence>MAQQKLFFYAYIALLLTYALHVNCEGYAAPFRTLEYRLFVKCSSSSR</sequence>